<keyword evidence="4" id="KW-1185">Reference proteome</keyword>
<comment type="caution">
    <text evidence="3">The sequence shown here is derived from an EMBL/GenBank/DDBJ whole genome shotgun (WGS) entry which is preliminary data.</text>
</comment>
<dbReference type="Proteomes" id="UP001374579">
    <property type="component" value="Unassembled WGS sequence"/>
</dbReference>
<dbReference type="InterPro" id="IPR022136">
    <property type="entry name" value="DUF3668"/>
</dbReference>
<dbReference type="EMBL" id="JBAMIC010000001">
    <property type="protein sequence ID" value="KAK7116634.1"/>
    <property type="molecule type" value="Genomic_DNA"/>
</dbReference>
<dbReference type="Pfam" id="PF00168">
    <property type="entry name" value="C2"/>
    <property type="match status" value="2"/>
</dbReference>
<feature type="compositionally biased region" description="Basic and acidic residues" evidence="1">
    <location>
        <begin position="372"/>
        <end position="387"/>
    </location>
</feature>
<proteinExistence type="predicted"/>
<dbReference type="AlphaFoldDB" id="A0AAN9C4R1"/>
<organism evidence="3 4">
    <name type="scientific">Littorina saxatilis</name>
    <dbReference type="NCBI Taxonomy" id="31220"/>
    <lineage>
        <taxon>Eukaryota</taxon>
        <taxon>Metazoa</taxon>
        <taxon>Spiralia</taxon>
        <taxon>Lophotrochozoa</taxon>
        <taxon>Mollusca</taxon>
        <taxon>Gastropoda</taxon>
        <taxon>Caenogastropoda</taxon>
        <taxon>Littorinimorpha</taxon>
        <taxon>Littorinoidea</taxon>
        <taxon>Littorinidae</taxon>
        <taxon>Littorina</taxon>
    </lineage>
</organism>
<dbReference type="PANTHER" id="PTHR21574:SF0">
    <property type="entry name" value="CENTROSOMAL PROTEIN OF 120 KDA"/>
    <property type="match status" value="1"/>
</dbReference>
<feature type="domain" description="C2" evidence="2">
    <location>
        <begin position="1"/>
        <end position="109"/>
    </location>
</feature>
<feature type="compositionally biased region" description="Acidic residues" evidence="1">
    <location>
        <begin position="398"/>
        <end position="411"/>
    </location>
</feature>
<evidence type="ECO:0000256" key="1">
    <source>
        <dbReference type="SAM" id="MobiDB-lite"/>
    </source>
</evidence>
<dbReference type="PROSITE" id="PS50004">
    <property type="entry name" value="C2"/>
    <property type="match status" value="1"/>
</dbReference>
<evidence type="ECO:0000313" key="3">
    <source>
        <dbReference type="EMBL" id="KAK7116634.1"/>
    </source>
</evidence>
<evidence type="ECO:0000259" key="2">
    <source>
        <dbReference type="PROSITE" id="PS50004"/>
    </source>
</evidence>
<feature type="compositionally biased region" description="Low complexity" evidence="1">
    <location>
        <begin position="629"/>
        <end position="646"/>
    </location>
</feature>
<dbReference type="InterPro" id="IPR000008">
    <property type="entry name" value="C2_dom"/>
</dbReference>
<name>A0AAN9C4R1_9CAEN</name>
<gene>
    <name evidence="3" type="ORF">V1264_002278</name>
</gene>
<feature type="compositionally biased region" description="Low complexity" evidence="1">
    <location>
        <begin position="352"/>
        <end position="369"/>
    </location>
</feature>
<reference evidence="3 4" key="1">
    <citation type="submission" date="2024-02" db="EMBL/GenBank/DDBJ databases">
        <title>Chromosome-scale genome assembly of the rough periwinkle Littorina saxatilis.</title>
        <authorList>
            <person name="De Jode A."/>
            <person name="Faria R."/>
            <person name="Formenti G."/>
            <person name="Sims Y."/>
            <person name="Smith T.P."/>
            <person name="Tracey A."/>
            <person name="Wood J.M.D."/>
            <person name="Zagrodzka Z.B."/>
            <person name="Johannesson K."/>
            <person name="Butlin R.K."/>
            <person name="Leder E.H."/>
        </authorList>
    </citation>
    <scope>NUCLEOTIDE SEQUENCE [LARGE SCALE GENOMIC DNA]</scope>
    <source>
        <strain evidence="3">Snail1</strain>
        <tissue evidence="3">Muscle</tissue>
    </source>
</reference>
<dbReference type="SUPFAM" id="SSF49562">
    <property type="entry name" value="C2 domain (Calcium/lipid-binding domain, CaLB)"/>
    <property type="match status" value="1"/>
</dbReference>
<dbReference type="Gene3D" id="2.60.40.150">
    <property type="entry name" value="C2 domain"/>
    <property type="match status" value="1"/>
</dbReference>
<dbReference type="PANTHER" id="PTHR21574">
    <property type="entry name" value="CENTROSOMAL PROTEIN OF 120 KDA"/>
    <property type="match status" value="1"/>
</dbReference>
<feature type="region of interest" description="Disordered" evidence="1">
    <location>
        <begin position="626"/>
        <end position="665"/>
    </location>
</feature>
<feature type="compositionally biased region" description="Polar residues" evidence="1">
    <location>
        <begin position="647"/>
        <end position="665"/>
    </location>
</feature>
<accession>A0AAN9C4R1</accession>
<protein>
    <recommendedName>
        <fullName evidence="2">C2 domain-containing protein</fullName>
    </recommendedName>
</protein>
<feature type="region of interest" description="Disordered" evidence="1">
    <location>
        <begin position="340"/>
        <end position="456"/>
    </location>
</feature>
<evidence type="ECO:0000313" key="4">
    <source>
        <dbReference type="Proteomes" id="UP001374579"/>
    </source>
</evidence>
<feature type="region of interest" description="Disordered" evidence="1">
    <location>
        <begin position="936"/>
        <end position="956"/>
    </location>
</feature>
<dbReference type="InterPro" id="IPR035892">
    <property type="entry name" value="C2_domain_sf"/>
</dbReference>
<dbReference type="Pfam" id="PF12416">
    <property type="entry name" value="DUF3668"/>
    <property type="match status" value="1"/>
</dbReference>
<sequence>MGDRFLVVISVLEGRGFPKRPRSKIVAEAKFDGELLSTDPVDHVDTPDFTQELAWELDKKALQQHRLQRTSIKIQCFSVDSQSGLKEPIGYVVLDVRSAPQNKQVAKWYPLLNCKYGKTKPEIRLALYLDDDKSPQKEGAAKVIQERRPGVAASLNVKSLVPVLNEQEGYYQLGPAHTCCDHFVLSVTIAYANNLPQLVPSSMPLPAASSGFFFYYSLLGNDVTNETFPDLVNPSFPAERASVRVRSSVDALRMFFTRQPGLQIHLCCGDQSLGSCEVPLSSLIKKDSTEIYMKPVSVEGDFQLVPPNKVKQQIPALPNSLAPAVGVSVVLRKEDAGAVTPVKDHANNAALPLSPSSSPITKSSPSQFSPPQRDRPAEKGREKEQPRKAKPSAGGDGGDGEDYTESFEDDETHNTVSLGEQVKKRAAAEQQKSANPHQHGASQAAGGSGESLSTSDVHHAIPSQAHHFTFSLDLRSIKDNVSHNTIFVFLRYTYPFFGSAAPILTHPPVEIRKGSEVLLPQSFCAFDFACTLQQLQDTFRRIPLTVEVWHRDRQLSKDILLGTARLPLAKIITADKTRIMGSNNTAGWRQEYADRVPVTAVEGQRQQCAEVAMVMSLEDWGPIAPTVVSSGSSSHQQHSQITASSQMSHPYAQQQQQPAVSPRQTSEYQAALELEIWKETQQQTYEKELKQKEAQYMRALAEEWKKRDKEREVLMQKKLAEYTQWEAQLKKTLADLEKRDKQLAANEHEVMRLRGELQREHDRKLQEMKEASRRMKDDCDHQVELERMKVKELEEIIVRYKGELQDGDKKYKALEREFNTFKEQLNSKPEVRLQSEINLLTLEKVELERKLETANQSKVHYKQQWGRALKEVARMKQREQEAAKASLRQQQQELEHMRLRYLAAEEKEVAKSDNQQLEEIKNELNKLKQLEADKLKQSSDSNFGDPHKPLNTDLDSSVDEHISRLVEERDTLLRTGVYTTQDKIIMELDRQIRDAIARRNR</sequence>
<dbReference type="InterPro" id="IPR039893">
    <property type="entry name" value="CEP120-like"/>
</dbReference>
<dbReference type="GO" id="GO:0005813">
    <property type="term" value="C:centrosome"/>
    <property type="evidence" value="ECO:0007669"/>
    <property type="project" value="TreeGrafter"/>
</dbReference>
<dbReference type="GO" id="GO:1903724">
    <property type="term" value="P:positive regulation of centriole elongation"/>
    <property type="evidence" value="ECO:0007669"/>
    <property type="project" value="TreeGrafter"/>
</dbReference>